<dbReference type="Proteomes" id="UP000182894">
    <property type="component" value="Unassembled WGS sequence"/>
</dbReference>
<dbReference type="InterPro" id="IPR036390">
    <property type="entry name" value="WH_DNA-bd_sf"/>
</dbReference>
<evidence type="ECO:0000313" key="2">
    <source>
        <dbReference type="EMBL" id="SDH42211.1"/>
    </source>
</evidence>
<reference evidence="3" key="1">
    <citation type="submission" date="2016-10" db="EMBL/GenBank/DDBJ databases">
        <authorList>
            <person name="Varghese N."/>
            <person name="Submissions S."/>
        </authorList>
    </citation>
    <scope>NUCLEOTIDE SEQUENCE [LARGE SCALE GENOMIC DNA]</scope>
    <source>
        <strain evidence="3">ATCC 700689</strain>
    </source>
</reference>
<dbReference type="AlphaFoldDB" id="A0A1G8C9Q9"/>
<proteinExistence type="predicted"/>
<evidence type="ECO:0000259" key="1">
    <source>
        <dbReference type="Pfam" id="PF18765"/>
    </source>
</evidence>
<sequence>MLSTFLFSEYRRKVLALLLLHPETQYHLREIARLTDTLSGTLSRELTKMVEVGVLLKERVGNQVQYRANRQCPIFPELVSILLKTDGVVEALAQALAPLSDRIACAFVFGSMANGRATSESDIDLMVIGNVGFSELVTHLYSLQDRVGREINPKQYQQQEWFQLLTEQGGFVRDLMAKPKMFVIGSEDNLTHHME</sequence>
<keyword evidence="3" id="KW-1185">Reference proteome</keyword>
<dbReference type="GO" id="GO:0006355">
    <property type="term" value="P:regulation of DNA-templated transcription"/>
    <property type="evidence" value="ECO:0007669"/>
    <property type="project" value="UniProtKB-ARBA"/>
</dbReference>
<dbReference type="InterPro" id="IPR043519">
    <property type="entry name" value="NT_sf"/>
</dbReference>
<dbReference type="CDD" id="cd00090">
    <property type="entry name" value="HTH_ARSR"/>
    <property type="match status" value="1"/>
</dbReference>
<dbReference type="InterPro" id="IPR036388">
    <property type="entry name" value="WH-like_DNA-bd_sf"/>
</dbReference>
<dbReference type="SUPFAM" id="SSF81301">
    <property type="entry name" value="Nucleotidyltransferase"/>
    <property type="match status" value="1"/>
</dbReference>
<keyword evidence="2" id="KW-0808">Transferase</keyword>
<dbReference type="EMBL" id="FNCO01000006">
    <property type="protein sequence ID" value="SDH42211.1"/>
    <property type="molecule type" value="Genomic_DNA"/>
</dbReference>
<dbReference type="SUPFAM" id="SSF46785">
    <property type="entry name" value="Winged helix' DNA-binding domain"/>
    <property type="match status" value="1"/>
</dbReference>
<feature type="domain" description="Polymerase beta nucleotidyltransferase" evidence="1">
    <location>
        <begin position="101"/>
        <end position="158"/>
    </location>
</feature>
<dbReference type="InterPro" id="IPR011991">
    <property type="entry name" value="ArsR-like_HTH"/>
</dbReference>
<dbReference type="Pfam" id="PF18765">
    <property type="entry name" value="Polbeta"/>
    <property type="match status" value="1"/>
</dbReference>
<accession>A0A1G8C9Q9</accession>
<name>A0A1G8C9Q9_9PSED</name>
<organism evidence="2 3">
    <name type="scientific">Pseudomonas abietaniphila</name>
    <dbReference type="NCBI Taxonomy" id="89065"/>
    <lineage>
        <taxon>Bacteria</taxon>
        <taxon>Pseudomonadati</taxon>
        <taxon>Pseudomonadota</taxon>
        <taxon>Gammaproteobacteria</taxon>
        <taxon>Pseudomonadales</taxon>
        <taxon>Pseudomonadaceae</taxon>
        <taxon>Pseudomonas</taxon>
    </lineage>
</organism>
<protein>
    <submittedName>
        <fullName evidence="2">Nucleotidyltransferase domain-containing protein</fullName>
    </submittedName>
</protein>
<dbReference type="Gene3D" id="1.10.10.10">
    <property type="entry name" value="Winged helix-like DNA-binding domain superfamily/Winged helix DNA-binding domain"/>
    <property type="match status" value="1"/>
</dbReference>
<dbReference type="CDD" id="cd05403">
    <property type="entry name" value="NT_KNTase_like"/>
    <property type="match status" value="1"/>
</dbReference>
<dbReference type="GO" id="GO:0016740">
    <property type="term" value="F:transferase activity"/>
    <property type="evidence" value="ECO:0007669"/>
    <property type="project" value="UniProtKB-KW"/>
</dbReference>
<dbReference type="Gene3D" id="3.30.460.10">
    <property type="entry name" value="Beta Polymerase, domain 2"/>
    <property type="match status" value="1"/>
</dbReference>
<dbReference type="STRING" id="89065.SAMN05216605_106187"/>
<evidence type="ECO:0000313" key="3">
    <source>
        <dbReference type="Proteomes" id="UP000182894"/>
    </source>
</evidence>
<gene>
    <name evidence="2" type="ORF">SAMN05216605_106187</name>
</gene>
<dbReference type="InterPro" id="IPR041633">
    <property type="entry name" value="Polbeta"/>
</dbReference>